<comment type="caution">
    <text evidence="3">The sequence shown here is derived from an EMBL/GenBank/DDBJ whole genome shotgun (WGS) entry which is preliminary data.</text>
</comment>
<dbReference type="EMBL" id="ROAL01000069">
    <property type="protein sequence ID" value="MIB64100.1"/>
    <property type="molecule type" value="Genomic_DNA"/>
</dbReference>
<dbReference type="AlphaFoldDB" id="A0A1V3VJE0"/>
<evidence type="ECO:0000313" key="5">
    <source>
        <dbReference type="Proteomes" id="UP000272336"/>
    </source>
</evidence>
<evidence type="ECO:0000313" key="1">
    <source>
        <dbReference type="EMBL" id="MDK2696301.1"/>
    </source>
</evidence>
<dbReference type="Proteomes" id="UP000271175">
    <property type="component" value="Unassembled WGS sequence"/>
</dbReference>
<dbReference type="EMBL" id="JASMQD010000001">
    <property type="protein sequence ID" value="MDK2696301.1"/>
    <property type="molecule type" value="Genomic_DNA"/>
</dbReference>
<reference evidence="1" key="2">
    <citation type="submission" date="2023-05" db="EMBL/GenBank/DDBJ databases">
        <title>Efficient inhibition of multidrug-resistant Escherichia coli by a new antibiotic combination.</title>
        <authorList>
            <person name="Lin T."/>
        </authorList>
    </citation>
    <scope>NUCLEOTIDE SEQUENCE</scope>
    <source>
        <strain evidence="1">YmmD45</strain>
    </source>
</reference>
<dbReference type="RefSeq" id="WP_000175256.1">
    <property type="nucleotide sequence ID" value="NZ_AP027850.1"/>
</dbReference>
<dbReference type="EMBL" id="RNLZ01000152">
    <property type="protein sequence ID" value="MGE17446.1"/>
    <property type="molecule type" value="Genomic_DNA"/>
</dbReference>
<organism evidence="3 4">
    <name type="scientific">Escherichia coli</name>
    <dbReference type="NCBI Taxonomy" id="562"/>
    <lineage>
        <taxon>Bacteria</taxon>
        <taxon>Pseudomonadati</taxon>
        <taxon>Pseudomonadota</taxon>
        <taxon>Gammaproteobacteria</taxon>
        <taxon>Enterobacterales</taxon>
        <taxon>Enterobacteriaceae</taxon>
        <taxon>Escherichia</taxon>
    </lineage>
</organism>
<dbReference type="Proteomes" id="UP000272336">
    <property type="component" value="Unassembled WGS sequence"/>
</dbReference>
<gene>
    <name evidence="2" type="ORF">D9D43_28865</name>
    <name evidence="3" type="ORF">D9E49_27775</name>
    <name evidence="1" type="ORF">QO046_18380</name>
</gene>
<accession>A0A1V3VJE0</accession>
<dbReference type="Proteomes" id="UP001223829">
    <property type="component" value="Unassembled WGS sequence"/>
</dbReference>
<reference evidence="4 5" key="1">
    <citation type="submission" date="2018-10" db="EMBL/GenBank/DDBJ databases">
        <authorList>
            <consortium name="NARMS: The National Antimicrobial Resistance Monitoring System"/>
        </authorList>
    </citation>
    <scope>NUCLEOTIDE SEQUENCE [LARGE SCALE GENOMIC DNA]</scope>
    <source>
        <strain evidence="2 5">CVM N17EC0060</strain>
        <strain evidence="3 4">CVM N17EC0276</strain>
    </source>
</reference>
<protein>
    <submittedName>
        <fullName evidence="3">Uncharacterized protein</fullName>
    </submittedName>
</protein>
<sequence length="263" mass="30933">MTLRINDQGRDKQNQFLSKNGENLNSLKSRHVQDRHLPEWLKDKVAAFWFCLVIKDMKVSGSSYYELTMQLPTSEESVCISKLSSSTHEIRLEIIRRWIDSVAQIETEAFTKNLVDAIYKNWKEIGNKNQATWLKKNPEQLEWAWKYINIRIPESHLTWFCPVNNEEKRIAILALLKILYPGDIPCQYNDKEFHVGICAEEHFYRRMHDAFRKQFIDGKKDKRVQINVKISPSAKSALDRLTRARKTTQQAILEQLILNGRLD</sequence>
<proteinExistence type="predicted"/>
<name>A0A1V3VJE0_ECOLX</name>
<evidence type="ECO:0000313" key="2">
    <source>
        <dbReference type="EMBL" id="MGE17446.1"/>
    </source>
</evidence>
<evidence type="ECO:0000313" key="4">
    <source>
        <dbReference type="Proteomes" id="UP000271175"/>
    </source>
</evidence>
<evidence type="ECO:0000313" key="3">
    <source>
        <dbReference type="EMBL" id="MIB64100.1"/>
    </source>
</evidence>